<dbReference type="Proteomes" id="UP000015102">
    <property type="component" value="Unassembled WGS sequence"/>
</dbReference>
<evidence type="ECO:0000259" key="1">
    <source>
        <dbReference type="Pfam" id="PF21376"/>
    </source>
</evidence>
<dbReference type="InterPro" id="IPR010448">
    <property type="entry name" value="Torsin"/>
</dbReference>
<dbReference type="GO" id="GO:0071218">
    <property type="term" value="P:cellular response to misfolded protein"/>
    <property type="evidence" value="ECO:0007669"/>
    <property type="project" value="TreeGrafter"/>
</dbReference>
<dbReference type="AlphaFoldDB" id="T1GLT9"/>
<organism evidence="2 3">
    <name type="scientific">Megaselia scalaris</name>
    <name type="common">Humpbacked fly</name>
    <name type="synonym">Phora scalaris</name>
    <dbReference type="NCBI Taxonomy" id="36166"/>
    <lineage>
        <taxon>Eukaryota</taxon>
        <taxon>Metazoa</taxon>
        <taxon>Ecdysozoa</taxon>
        <taxon>Arthropoda</taxon>
        <taxon>Hexapoda</taxon>
        <taxon>Insecta</taxon>
        <taxon>Pterygota</taxon>
        <taxon>Neoptera</taxon>
        <taxon>Endopterygota</taxon>
        <taxon>Diptera</taxon>
        <taxon>Brachycera</taxon>
        <taxon>Muscomorpha</taxon>
        <taxon>Platypezoidea</taxon>
        <taxon>Phoridae</taxon>
        <taxon>Megaseliini</taxon>
        <taxon>Megaselia</taxon>
    </lineage>
</organism>
<dbReference type="EnsemblMetazoa" id="MESCA004503-RA">
    <property type="protein sequence ID" value="MESCA004503-PA"/>
    <property type="gene ID" value="MESCA004503"/>
</dbReference>
<dbReference type="GO" id="GO:0005737">
    <property type="term" value="C:cytoplasm"/>
    <property type="evidence" value="ECO:0007669"/>
    <property type="project" value="UniProtKB-ARBA"/>
</dbReference>
<accession>T1GLT9</accession>
<dbReference type="STRING" id="36166.T1GLT9"/>
<dbReference type="GO" id="GO:0005524">
    <property type="term" value="F:ATP binding"/>
    <property type="evidence" value="ECO:0007669"/>
    <property type="project" value="InterPro"/>
</dbReference>
<dbReference type="GO" id="GO:0016887">
    <property type="term" value="F:ATP hydrolysis activity"/>
    <property type="evidence" value="ECO:0007669"/>
    <property type="project" value="InterPro"/>
</dbReference>
<dbReference type="PANTHER" id="PTHR10760">
    <property type="entry name" value="TORSIN"/>
    <property type="match status" value="1"/>
</dbReference>
<name>T1GLT9_MEGSC</name>
<protein>
    <recommendedName>
        <fullName evidence="1">Torsin-1A C-terminal domain-containing protein</fullName>
    </recommendedName>
</protein>
<dbReference type="Pfam" id="PF21376">
    <property type="entry name" value="TOR1A_C"/>
    <property type="match status" value="1"/>
</dbReference>
<keyword evidence="3" id="KW-1185">Reference proteome</keyword>
<evidence type="ECO:0000313" key="3">
    <source>
        <dbReference type="Proteomes" id="UP000015102"/>
    </source>
</evidence>
<evidence type="ECO:0000313" key="2">
    <source>
        <dbReference type="EnsemblMetazoa" id="MESCA004503-PA"/>
    </source>
</evidence>
<sequence>MPSGIFESIASLLDHHSSLNGYDFSRAIFIFLSNTGGVEISETLTQLTKNGKWRKDTKLYDFEKILEIGSYNIDGGLKETSLIESHLVDHFVPFLPLERSHVRLCLQKEFEKWGSFPTEDIITEIIDNFVTFDKQTGMYATSGCKTLEKKVAIYVRH</sequence>
<dbReference type="HOGENOM" id="CLU_124512_0_0_1"/>
<dbReference type="OMA" id="QNIWRIC"/>
<reference evidence="2" key="2">
    <citation type="submission" date="2015-06" db="UniProtKB">
        <authorList>
            <consortium name="EnsemblMetazoa"/>
        </authorList>
    </citation>
    <scope>IDENTIFICATION</scope>
</reference>
<feature type="domain" description="Torsin-1A C-terminal" evidence="1">
    <location>
        <begin position="97"/>
        <end position="154"/>
    </location>
</feature>
<dbReference type="EMBL" id="CAQQ02047589">
    <property type="status" value="NOT_ANNOTATED_CDS"/>
    <property type="molecule type" value="Genomic_DNA"/>
</dbReference>
<reference evidence="3" key="1">
    <citation type="submission" date="2013-02" db="EMBL/GenBank/DDBJ databases">
        <authorList>
            <person name="Hughes D."/>
        </authorList>
    </citation>
    <scope>NUCLEOTIDE SEQUENCE</scope>
    <source>
        <strain>Durham</strain>
        <strain evidence="3">NC isolate 2 -- Noor lab</strain>
    </source>
</reference>
<dbReference type="InterPro" id="IPR049337">
    <property type="entry name" value="TOR1A_C"/>
</dbReference>
<dbReference type="PANTHER" id="PTHR10760:SF2">
    <property type="entry name" value="LD13476P-RELATED"/>
    <property type="match status" value="1"/>
</dbReference>
<proteinExistence type="predicted"/>